<dbReference type="PROSITE" id="PS50184">
    <property type="entry name" value="VWFC_2"/>
    <property type="match status" value="1"/>
</dbReference>
<feature type="domain" description="VWFC" evidence="1">
    <location>
        <begin position="1"/>
        <end position="73"/>
    </location>
</feature>
<feature type="non-terminal residue" evidence="2">
    <location>
        <position position="1"/>
    </location>
</feature>
<name>E9HST3_DAPPU</name>
<dbReference type="SUPFAM" id="SSF57603">
    <property type="entry name" value="FnI-like domain"/>
    <property type="match status" value="1"/>
</dbReference>
<dbReference type="OMA" id="ASFTECQ"/>
<dbReference type="PANTHER" id="PTHR46526:SF1">
    <property type="entry name" value="CHORDIN"/>
    <property type="match status" value="1"/>
</dbReference>
<evidence type="ECO:0000259" key="1">
    <source>
        <dbReference type="PROSITE" id="PS50184"/>
    </source>
</evidence>
<reference evidence="2 3" key="1">
    <citation type="journal article" date="2011" name="Science">
        <title>The ecoresponsive genome of Daphnia pulex.</title>
        <authorList>
            <person name="Colbourne J.K."/>
            <person name="Pfrender M.E."/>
            <person name="Gilbert D."/>
            <person name="Thomas W.K."/>
            <person name="Tucker A."/>
            <person name="Oakley T.H."/>
            <person name="Tokishita S."/>
            <person name="Aerts A."/>
            <person name="Arnold G.J."/>
            <person name="Basu M.K."/>
            <person name="Bauer D.J."/>
            <person name="Caceres C.E."/>
            <person name="Carmel L."/>
            <person name="Casola C."/>
            <person name="Choi J.H."/>
            <person name="Detter J.C."/>
            <person name="Dong Q."/>
            <person name="Dusheyko S."/>
            <person name="Eads B.D."/>
            <person name="Frohlich T."/>
            <person name="Geiler-Samerotte K.A."/>
            <person name="Gerlach D."/>
            <person name="Hatcher P."/>
            <person name="Jogdeo S."/>
            <person name="Krijgsveld J."/>
            <person name="Kriventseva E.V."/>
            <person name="Kultz D."/>
            <person name="Laforsch C."/>
            <person name="Lindquist E."/>
            <person name="Lopez J."/>
            <person name="Manak J.R."/>
            <person name="Muller J."/>
            <person name="Pangilinan J."/>
            <person name="Patwardhan R.P."/>
            <person name="Pitluck S."/>
            <person name="Pritham E.J."/>
            <person name="Rechtsteiner A."/>
            <person name="Rho M."/>
            <person name="Rogozin I.B."/>
            <person name="Sakarya O."/>
            <person name="Salamov A."/>
            <person name="Schaack S."/>
            <person name="Shapiro H."/>
            <person name="Shiga Y."/>
            <person name="Skalitzky C."/>
            <person name="Smith Z."/>
            <person name="Souvorov A."/>
            <person name="Sung W."/>
            <person name="Tang Z."/>
            <person name="Tsuchiya D."/>
            <person name="Tu H."/>
            <person name="Vos H."/>
            <person name="Wang M."/>
            <person name="Wolf Y.I."/>
            <person name="Yamagata H."/>
            <person name="Yamada T."/>
            <person name="Ye Y."/>
            <person name="Shaw J.R."/>
            <person name="Andrews J."/>
            <person name="Crease T.J."/>
            <person name="Tang H."/>
            <person name="Lucas S.M."/>
            <person name="Robertson H.M."/>
            <person name="Bork P."/>
            <person name="Koonin E.V."/>
            <person name="Zdobnov E.M."/>
            <person name="Grigoriev I.V."/>
            <person name="Lynch M."/>
            <person name="Boore J.L."/>
        </authorList>
    </citation>
    <scope>NUCLEOTIDE SEQUENCE [LARGE SCALE GENOMIC DNA]</scope>
</reference>
<dbReference type="PANTHER" id="PTHR46526">
    <property type="entry name" value="CHORDIN"/>
    <property type="match status" value="1"/>
</dbReference>
<protein>
    <recommendedName>
        <fullName evidence="1">VWFC domain-containing protein</fullName>
    </recommendedName>
</protein>
<dbReference type="OrthoDB" id="9829321at2759"/>
<dbReference type="InParanoid" id="E9HST3"/>
<dbReference type="AlphaFoldDB" id="E9HST3"/>
<dbReference type="Proteomes" id="UP000000305">
    <property type="component" value="Unassembled WGS sequence"/>
</dbReference>
<evidence type="ECO:0000313" key="3">
    <source>
        <dbReference type="Proteomes" id="UP000000305"/>
    </source>
</evidence>
<dbReference type="InterPro" id="IPR001007">
    <property type="entry name" value="VWF_dom"/>
</dbReference>
<accession>E9HST3</accession>
<keyword evidence="3" id="KW-1185">Reference proteome</keyword>
<dbReference type="eggNOG" id="ENOG502STY9">
    <property type="taxonomic scope" value="Eukaryota"/>
</dbReference>
<dbReference type="InterPro" id="IPR052278">
    <property type="entry name" value="Chordin-like_regulators"/>
</dbReference>
<dbReference type="Pfam" id="PF00093">
    <property type="entry name" value="VWC"/>
    <property type="match status" value="1"/>
</dbReference>
<feature type="non-terminal residue" evidence="2">
    <location>
        <position position="73"/>
    </location>
</feature>
<gene>
    <name evidence="2" type="ORF">DAPPUDRAFT_8948</name>
</gene>
<sequence length="73" mass="8417">CHFGKKVYELEERWNPDLGSPFGVMYCIRCECIAVQKKRRIAGRTLCRNIKNECPKPNCDEPVLLPGRCCKVC</sequence>
<organism evidence="2 3">
    <name type="scientific">Daphnia pulex</name>
    <name type="common">Water flea</name>
    <dbReference type="NCBI Taxonomy" id="6669"/>
    <lineage>
        <taxon>Eukaryota</taxon>
        <taxon>Metazoa</taxon>
        <taxon>Ecdysozoa</taxon>
        <taxon>Arthropoda</taxon>
        <taxon>Crustacea</taxon>
        <taxon>Branchiopoda</taxon>
        <taxon>Diplostraca</taxon>
        <taxon>Cladocera</taxon>
        <taxon>Anomopoda</taxon>
        <taxon>Daphniidae</taxon>
        <taxon>Daphnia</taxon>
    </lineage>
</organism>
<evidence type="ECO:0000313" key="2">
    <source>
        <dbReference type="EMBL" id="EFX65198.1"/>
    </source>
</evidence>
<dbReference type="KEGG" id="dpx:DAPPUDRAFT_8948"/>
<dbReference type="EMBL" id="GL732757">
    <property type="protein sequence ID" value="EFX65198.1"/>
    <property type="molecule type" value="Genomic_DNA"/>
</dbReference>
<dbReference type="HOGENOM" id="CLU_2711949_0_0_1"/>
<dbReference type="STRING" id="6669.E9HST3"/>
<proteinExistence type="predicted"/>